<dbReference type="HAMAP" id="MF_00151">
    <property type="entry name" value="PPAT_bact"/>
    <property type="match status" value="1"/>
</dbReference>
<dbReference type="InterPro" id="IPR001980">
    <property type="entry name" value="PPAT"/>
</dbReference>
<dbReference type="InterPro" id="IPR014729">
    <property type="entry name" value="Rossmann-like_a/b/a_fold"/>
</dbReference>
<dbReference type="NCBIfam" id="TIGR00125">
    <property type="entry name" value="cyt_tran_rel"/>
    <property type="match status" value="1"/>
</dbReference>
<feature type="binding site" evidence="9">
    <location>
        <position position="16"/>
    </location>
    <ligand>
        <name>ATP</name>
        <dbReference type="ChEBI" id="CHEBI:30616"/>
    </ligand>
</feature>
<evidence type="ECO:0000256" key="4">
    <source>
        <dbReference type="ARBA" id="ARBA00022741"/>
    </source>
</evidence>
<proteinExistence type="inferred from homology"/>
<comment type="cofactor">
    <cofactor evidence="9">
        <name>Mg(2+)</name>
        <dbReference type="ChEBI" id="CHEBI:18420"/>
    </cofactor>
</comment>
<evidence type="ECO:0000256" key="7">
    <source>
        <dbReference type="ARBA" id="ARBA00022993"/>
    </source>
</evidence>
<evidence type="ECO:0000313" key="12">
    <source>
        <dbReference type="Proteomes" id="UP000323337"/>
    </source>
</evidence>
<feature type="binding site" evidence="9">
    <location>
        <position position="72"/>
    </location>
    <ligand>
        <name>substrate</name>
    </ligand>
</feature>
<feature type="binding site" evidence="9">
    <location>
        <begin position="87"/>
        <end position="89"/>
    </location>
    <ligand>
        <name>ATP</name>
        <dbReference type="ChEBI" id="CHEBI:30616"/>
    </ligand>
</feature>
<dbReference type="GO" id="GO:0004595">
    <property type="term" value="F:pantetheine-phosphate adenylyltransferase activity"/>
    <property type="evidence" value="ECO:0007669"/>
    <property type="project" value="UniProtKB-UniRule"/>
</dbReference>
<dbReference type="GO" id="GO:0005737">
    <property type="term" value="C:cytoplasm"/>
    <property type="evidence" value="ECO:0007669"/>
    <property type="project" value="UniProtKB-SubCell"/>
</dbReference>
<comment type="similarity">
    <text evidence="9">Belongs to the bacterial CoaD family.</text>
</comment>
<evidence type="ECO:0000259" key="10">
    <source>
        <dbReference type="Pfam" id="PF01467"/>
    </source>
</evidence>
<evidence type="ECO:0000256" key="8">
    <source>
        <dbReference type="ARBA" id="ARBA00029346"/>
    </source>
</evidence>
<keyword evidence="4 9" id="KW-0547">Nucleotide-binding</keyword>
<dbReference type="AlphaFoldDB" id="A0A5D0MMS1"/>
<feature type="binding site" evidence="9">
    <location>
        <position position="8"/>
    </location>
    <ligand>
        <name>substrate</name>
    </ligand>
</feature>
<evidence type="ECO:0000256" key="3">
    <source>
        <dbReference type="ARBA" id="ARBA00022695"/>
    </source>
</evidence>
<feature type="binding site" evidence="9">
    <location>
        <begin position="122"/>
        <end position="128"/>
    </location>
    <ligand>
        <name>ATP</name>
        <dbReference type="ChEBI" id="CHEBI:30616"/>
    </ligand>
</feature>
<comment type="subcellular location">
    <subcellularLocation>
        <location evidence="9">Cytoplasm</location>
    </subcellularLocation>
</comment>
<dbReference type="EMBL" id="VSIV01000324">
    <property type="protein sequence ID" value="TYB32548.1"/>
    <property type="molecule type" value="Genomic_DNA"/>
</dbReference>
<evidence type="ECO:0000256" key="2">
    <source>
        <dbReference type="ARBA" id="ARBA00022679"/>
    </source>
</evidence>
<dbReference type="Gene3D" id="3.40.50.620">
    <property type="entry name" value="HUPs"/>
    <property type="match status" value="1"/>
</dbReference>
<keyword evidence="6 9" id="KW-0460">Magnesium</keyword>
<dbReference type="PANTHER" id="PTHR21342">
    <property type="entry name" value="PHOSPHOPANTETHEINE ADENYLYLTRANSFERASE"/>
    <property type="match status" value="1"/>
</dbReference>
<comment type="pathway">
    <text evidence="9">Cofactor biosynthesis; coenzyme A biosynthesis; CoA from (R)-pantothenate: step 4/5.</text>
</comment>
<dbReference type="UniPathway" id="UPA00241">
    <property type="reaction ID" value="UER00355"/>
</dbReference>
<dbReference type="SUPFAM" id="SSF52374">
    <property type="entry name" value="Nucleotidylyl transferase"/>
    <property type="match status" value="1"/>
</dbReference>
<feature type="site" description="Transition state stabilizer" evidence="9">
    <location>
        <position position="16"/>
    </location>
</feature>
<sequence>MTAIYPGTFDPLTNGHLDIIERGAKMFNHLLVAIAENPGKNPLFTLEERVDSTISATKHLPNVNVEPFSCLLSNFMQKKKINVLLRGLRAVSDFEYELQLALMNRQLNEECETVFLMPNMSYIFLSSSMIREIARLGGDVKKFVPDSVEKLIAEKFN</sequence>
<evidence type="ECO:0000256" key="5">
    <source>
        <dbReference type="ARBA" id="ARBA00022840"/>
    </source>
</evidence>
<feature type="binding site" evidence="9">
    <location>
        <position position="40"/>
    </location>
    <ligand>
        <name>substrate</name>
    </ligand>
</feature>
<keyword evidence="7 9" id="KW-0173">Coenzyme A biosynthesis</keyword>
<comment type="catalytic activity">
    <reaction evidence="8 9">
        <text>(R)-4'-phosphopantetheine + ATP + H(+) = 3'-dephospho-CoA + diphosphate</text>
        <dbReference type="Rhea" id="RHEA:19801"/>
        <dbReference type="ChEBI" id="CHEBI:15378"/>
        <dbReference type="ChEBI" id="CHEBI:30616"/>
        <dbReference type="ChEBI" id="CHEBI:33019"/>
        <dbReference type="ChEBI" id="CHEBI:57328"/>
        <dbReference type="ChEBI" id="CHEBI:61723"/>
        <dbReference type="EC" id="2.7.7.3"/>
    </reaction>
</comment>
<dbReference type="PANTHER" id="PTHR21342:SF1">
    <property type="entry name" value="PHOSPHOPANTETHEINE ADENYLYLTRANSFERASE"/>
    <property type="match status" value="1"/>
</dbReference>
<accession>A0A5D0MMS1</accession>
<keyword evidence="2 9" id="KW-0808">Transferase</keyword>
<dbReference type="GO" id="GO:0005524">
    <property type="term" value="F:ATP binding"/>
    <property type="evidence" value="ECO:0007669"/>
    <property type="project" value="UniProtKB-KW"/>
</dbReference>
<protein>
    <recommendedName>
        <fullName evidence="9">Phosphopantetheine adenylyltransferase</fullName>
        <ecNumber evidence="9">2.7.7.3</ecNumber>
    </recommendedName>
    <alternativeName>
        <fullName evidence="9">Dephospho-CoA pyrophosphorylase</fullName>
    </alternativeName>
    <alternativeName>
        <fullName evidence="9">Pantetheine-phosphate adenylyltransferase</fullName>
        <shortName evidence="9">PPAT</shortName>
    </alternativeName>
</protein>
<gene>
    <name evidence="9 11" type="primary">coaD</name>
    <name evidence="11" type="ORF">FXF49_10945</name>
</gene>
<dbReference type="RefSeq" id="WP_303701937.1">
    <property type="nucleotide sequence ID" value="NZ_VSIV01000324.1"/>
</dbReference>
<evidence type="ECO:0000256" key="9">
    <source>
        <dbReference type="HAMAP-Rule" id="MF_00151"/>
    </source>
</evidence>
<feature type="binding site" evidence="9">
    <location>
        <begin position="8"/>
        <end position="9"/>
    </location>
    <ligand>
        <name>ATP</name>
        <dbReference type="ChEBI" id="CHEBI:30616"/>
    </ligand>
</feature>
<evidence type="ECO:0000256" key="1">
    <source>
        <dbReference type="ARBA" id="ARBA00022490"/>
    </source>
</evidence>
<evidence type="ECO:0000313" key="11">
    <source>
        <dbReference type="EMBL" id="TYB32548.1"/>
    </source>
</evidence>
<reference evidence="11 12" key="1">
    <citation type="submission" date="2019-08" db="EMBL/GenBank/DDBJ databases">
        <title>Genomic characterization of a novel candidate phylum (ARYD3) from a high temperature, high salinity tertiary oil reservoir in north central Oklahoma, USA.</title>
        <authorList>
            <person name="Youssef N.H."/>
            <person name="Yadav A."/>
            <person name="Elshahed M.S."/>
        </authorList>
    </citation>
    <scope>NUCLEOTIDE SEQUENCE [LARGE SCALE GENOMIC DNA]</scope>
    <source>
        <strain evidence="11">ARYD1</strain>
    </source>
</reference>
<feature type="domain" description="Cytidyltransferase-like" evidence="10">
    <location>
        <begin position="4"/>
        <end position="132"/>
    </location>
</feature>
<dbReference type="PRINTS" id="PR01020">
    <property type="entry name" value="LPSBIOSNTHSS"/>
</dbReference>
<dbReference type="Proteomes" id="UP000323337">
    <property type="component" value="Unassembled WGS sequence"/>
</dbReference>
<feature type="binding site" evidence="9">
    <location>
        <position position="97"/>
    </location>
    <ligand>
        <name>ATP</name>
        <dbReference type="ChEBI" id="CHEBI:30616"/>
    </ligand>
</feature>
<dbReference type="CDD" id="cd02163">
    <property type="entry name" value="PPAT"/>
    <property type="match status" value="1"/>
</dbReference>
<keyword evidence="5 9" id="KW-0067">ATP-binding</keyword>
<name>A0A5D0MMS1_FLESI</name>
<keyword evidence="3 9" id="KW-0548">Nucleotidyltransferase</keyword>
<comment type="function">
    <text evidence="9">Reversibly transfers an adenylyl group from ATP to 4'-phosphopantetheine, yielding dephospho-CoA (dPCoA) and pyrophosphate.</text>
</comment>
<dbReference type="GO" id="GO:0015937">
    <property type="term" value="P:coenzyme A biosynthetic process"/>
    <property type="evidence" value="ECO:0007669"/>
    <property type="project" value="UniProtKB-UniRule"/>
</dbReference>
<dbReference type="NCBIfam" id="TIGR01510">
    <property type="entry name" value="coaD_prev_kdtB"/>
    <property type="match status" value="1"/>
</dbReference>
<organism evidence="11 12">
    <name type="scientific">Flexistipes sinusarabici</name>
    <dbReference type="NCBI Taxonomy" id="2352"/>
    <lineage>
        <taxon>Bacteria</taxon>
        <taxon>Pseudomonadati</taxon>
        <taxon>Deferribacterota</taxon>
        <taxon>Deferribacteres</taxon>
        <taxon>Deferribacterales</taxon>
        <taxon>Flexistipitaceae</taxon>
        <taxon>Flexistipes</taxon>
    </lineage>
</organism>
<dbReference type="InterPro" id="IPR004821">
    <property type="entry name" value="Cyt_trans-like"/>
</dbReference>
<dbReference type="EC" id="2.7.7.3" evidence="9"/>
<dbReference type="Pfam" id="PF01467">
    <property type="entry name" value="CTP_transf_like"/>
    <property type="match status" value="1"/>
</dbReference>
<feature type="binding site" evidence="9">
    <location>
        <position position="86"/>
    </location>
    <ligand>
        <name>substrate</name>
    </ligand>
</feature>
<comment type="subunit">
    <text evidence="9">Homohexamer.</text>
</comment>
<keyword evidence="1 9" id="KW-0963">Cytoplasm</keyword>
<comment type="caution">
    <text evidence="11">The sequence shown here is derived from an EMBL/GenBank/DDBJ whole genome shotgun (WGS) entry which is preliminary data.</text>
</comment>
<evidence type="ECO:0000256" key="6">
    <source>
        <dbReference type="ARBA" id="ARBA00022842"/>
    </source>
</evidence>